<dbReference type="Gene3D" id="3.40.50.2000">
    <property type="entry name" value="Glycogen Phosphorylase B"/>
    <property type="match status" value="2"/>
</dbReference>
<dbReference type="GO" id="GO:0016757">
    <property type="term" value="F:glycosyltransferase activity"/>
    <property type="evidence" value="ECO:0007669"/>
    <property type="project" value="InterPro"/>
</dbReference>
<comment type="caution">
    <text evidence="2">The sequence shown here is derived from an EMBL/GenBank/DDBJ whole genome shotgun (WGS) entry which is preliminary data.</text>
</comment>
<dbReference type="EMBL" id="PXOH01000012">
    <property type="protein sequence ID" value="PSF36751.1"/>
    <property type="molecule type" value="Genomic_DNA"/>
</dbReference>
<dbReference type="PANTHER" id="PTHR45947:SF3">
    <property type="entry name" value="SULFOQUINOVOSYL TRANSFERASE SQD2"/>
    <property type="match status" value="1"/>
</dbReference>
<proteinExistence type="predicted"/>
<dbReference type="SUPFAM" id="SSF53756">
    <property type="entry name" value="UDP-Glycosyltransferase/glycogen phosphorylase"/>
    <property type="match status" value="1"/>
</dbReference>
<evidence type="ECO:0000313" key="2">
    <source>
        <dbReference type="EMBL" id="PSF36751.1"/>
    </source>
</evidence>
<feature type="domain" description="Glycosyl transferase family 1" evidence="1">
    <location>
        <begin position="188"/>
        <end position="348"/>
    </location>
</feature>
<evidence type="ECO:0000259" key="1">
    <source>
        <dbReference type="Pfam" id="PF00534"/>
    </source>
</evidence>
<sequence>MLKILFVTTTTRPTGAEKTLFNLIHNLDREKFKPIGIVCRFSGQLEPAYPPDISIYSFDKYLNQFTTLISLAKSKLLGKNYYENFLDEIHKRLKPDIWYINSIIQPEAIRYAQEHQIPCIVHCHEVEQMLERIESKDVERLITYPLGIIACSENSARMLSILGRENNLEVCFPCLNIEKITLDNSKSKKIRELLQIDNSTFVWAMSGSTDYNKNPVRFVEIAHHLNTLYPDTRFIWLGNNSLSGLDTYAKQYAKFLKISDKIIWTGVLTGDKYYNYLQIADAFVLTSSKESFSLVTIEALYMGKPVVSYDCGGTREIISKGMGHIVESGHISDIVEKMIQVMSNPKNYKFSCIDILSKYNLQQQSKKWNKILLDYFYKQKNV</sequence>
<dbReference type="OrthoDB" id="9790710at2"/>
<dbReference type="Pfam" id="PF00534">
    <property type="entry name" value="Glycos_transf_1"/>
    <property type="match status" value="1"/>
</dbReference>
<evidence type="ECO:0000313" key="3">
    <source>
        <dbReference type="Proteomes" id="UP000239001"/>
    </source>
</evidence>
<dbReference type="AlphaFoldDB" id="A0A2T1LX34"/>
<gene>
    <name evidence="2" type="ORF">C7H19_12335</name>
</gene>
<dbReference type="InterPro" id="IPR001296">
    <property type="entry name" value="Glyco_trans_1"/>
</dbReference>
<dbReference type="InterPro" id="IPR050194">
    <property type="entry name" value="Glycosyltransferase_grp1"/>
</dbReference>
<keyword evidence="3" id="KW-1185">Reference proteome</keyword>
<reference evidence="2 3" key="1">
    <citation type="submission" date="2018-03" db="EMBL/GenBank/DDBJ databases">
        <title>The ancient ancestry and fast evolution of plastids.</title>
        <authorList>
            <person name="Moore K.R."/>
            <person name="Magnabosco C."/>
            <person name="Momper L."/>
            <person name="Gold D.A."/>
            <person name="Bosak T."/>
            <person name="Fournier G.P."/>
        </authorList>
    </citation>
    <scope>NUCLEOTIDE SEQUENCE [LARGE SCALE GENOMIC DNA]</scope>
    <source>
        <strain evidence="2 3">CCALA 016</strain>
    </source>
</reference>
<dbReference type="RefSeq" id="WP_106457182.1">
    <property type="nucleotide sequence ID" value="NZ_PXOH01000012.1"/>
</dbReference>
<reference evidence="2 3" key="2">
    <citation type="submission" date="2018-03" db="EMBL/GenBank/DDBJ databases">
        <authorList>
            <person name="Keele B.F."/>
        </authorList>
    </citation>
    <scope>NUCLEOTIDE SEQUENCE [LARGE SCALE GENOMIC DNA]</scope>
    <source>
        <strain evidence="2 3">CCALA 016</strain>
    </source>
</reference>
<protein>
    <recommendedName>
        <fullName evidence="1">Glycosyl transferase family 1 domain-containing protein</fullName>
    </recommendedName>
</protein>
<name>A0A2T1LX34_9CHRO</name>
<accession>A0A2T1LX34</accession>
<dbReference type="PANTHER" id="PTHR45947">
    <property type="entry name" value="SULFOQUINOVOSYL TRANSFERASE SQD2"/>
    <property type="match status" value="1"/>
</dbReference>
<organism evidence="2 3">
    <name type="scientific">Aphanothece hegewaldii CCALA 016</name>
    <dbReference type="NCBI Taxonomy" id="2107694"/>
    <lineage>
        <taxon>Bacteria</taxon>
        <taxon>Bacillati</taxon>
        <taxon>Cyanobacteriota</taxon>
        <taxon>Cyanophyceae</taxon>
        <taxon>Oscillatoriophycideae</taxon>
        <taxon>Chroococcales</taxon>
        <taxon>Aphanothecaceae</taxon>
        <taxon>Aphanothece</taxon>
    </lineage>
</organism>
<dbReference type="Proteomes" id="UP000239001">
    <property type="component" value="Unassembled WGS sequence"/>
</dbReference>